<sequence length="130" mass="14166">MGIPLSLAFFALGAILAFAVRSDPSGLSLDMVGLIMMLVSAVGLGITLYQNQWRRKIVEESVESGVPTPISVDDTILVDPVTPVEAPRRREPDLTPEEDRKLNSARHPEANPEPQPVVHVGSEERSASRR</sequence>
<name>A0A0D8BEZ5_9ACTN</name>
<dbReference type="Proteomes" id="UP000032545">
    <property type="component" value="Unassembled WGS sequence"/>
</dbReference>
<proteinExistence type="predicted"/>
<feature type="region of interest" description="Disordered" evidence="1">
    <location>
        <begin position="81"/>
        <end position="130"/>
    </location>
</feature>
<feature type="transmembrane region" description="Helical" evidence="2">
    <location>
        <begin position="31"/>
        <end position="49"/>
    </location>
</feature>
<keyword evidence="4" id="KW-1185">Reference proteome</keyword>
<dbReference type="EMBL" id="JYFN01000019">
    <property type="protein sequence ID" value="KJE22828.1"/>
    <property type="molecule type" value="Genomic_DNA"/>
</dbReference>
<reference evidence="3 4" key="2">
    <citation type="journal article" date="2016" name="Genome Announc.">
        <title>Permanent Draft Genome Sequences for Two Variants of Frankia sp. Strain CpI1, the First Frankia Strain Isolated from Root Nodules of Comptonia peregrina.</title>
        <authorList>
            <person name="Oshone R."/>
            <person name="Hurst S.G.IV."/>
            <person name="Abebe-Akele F."/>
            <person name="Simpson S."/>
            <person name="Morris K."/>
            <person name="Thomas W.K."/>
            <person name="Tisa L.S."/>
        </authorList>
    </citation>
    <scope>NUCLEOTIDE SEQUENCE [LARGE SCALE GENOMIC DNA]</scope>
    <source>
        <strain evidence="4">CpI1-S</strain>
    </source>
</reference>
<keyword evidence="2" id="KW-1133">Transmembrane helix</keyword>
<evidence type="ECO:0000256" key="2">
    <source>
        <dbReference type="SAM" id="Phobius"/>
    </source>
</evidence>
<dbReference type="RefSeq" id="WP_044885430.1">
    <property type="nucleotide sequence ID" value="NZ_JYFN01000019.1"/>
</dbReference>
<keyword evidence="2" id="KW-0472">Membrane</keyword>
<evidence type="ECO:0000256" key="1">
    <source>
        <dbReference type="SAM" id="MobiDB-lite"/>
    </source>
</evidence>
<reference evidence="4" key="1">
    <citation type="submission" date="2015-02" db="EMBL/GenBank/DDBJ databases">
        <title>Draft Genome of Frankia sp. CpI1-S.</title>
        <authorList>
            <person name="Oshone R.T."/>
            <person name="Ngom M."/>
            <person name="Ghodhbane-Gtari F."/>
            <person name="Gtari M."/>
            <person name="Morris K."/>
            <person name="Thomas K."/>
            <person name="Sen A."/>
            <person name="Tisa L.S."/>
        </authorList>
    </citation>
    <scope>NUCLEOTIDE SEQUENCE [LARGE SCALE GENOMIC DNA]</scope>
    <source>
        <strain evidence="4">CpI1-S</strain>
    </source>
</reference>
<dbReference type="OrthoDB" id="3214656at2"/>
<feature type="compositionally biased region" description="Basic and acidic residues" evidence="1">
    <location>
        <begin position="86"/>
        <end position="110"/>
    </location>
</feature>
<dbReference type="AlphaFoldDB" id="A0A0D8BEZ5"/>
<accession>A0A0D8BEZ5</accession>
<evidence type="ECO:0000313" key="3">
    <source>
        <dbReference type="EMBL" id="KJE22828.1"/>
    </source>
</evidence>
<comment type="caution">
    <text evidence="3">The sequence shown here is derived from an EMBL/GenBank/DDBJ whole genome shotgun (WGS) entry which is preliminary data.</text>
</comment>
<evidence type="ECO:0000313" key="4">
    <source>
        <dbReference type="Proteomes" id="UP000032545"/>
    </source>
</evidence>
<gene>
    <name evidence="3" type="ORF">FF36_02806</name>
</gene>
<protein>
    <submittedName>
        <fullName evidence="3">Uncharacterized protein</fullName>
    </submittedName>
</protein>
<dbReference type="PATRIC" id="fig|1502723.3.peg.1933"/>
<keyword evidence="2" id="KW-0812">Transmembrane</keyword>
<organism evidence="3 4">
    <name type="scientific">Frankia torreyi</name>
    <dbReference type="NCBI Taxonomy" id="1856"/>
    <lineage>
        <taxon>Bacteria</taxon>
        <taxon>Bacillati</taxon>
        <taxon>Actinomycetota</taxon>
        <taxon>Actinomycetes</taxon>
        <taxon>Frankiales</taxon>
        <taxon>Frankiaceae</taxon>
        <taxon>Frankia</taxon>
    </lineage>
</organism>
<feature type="compositionally biased region" description="Basic and acidic residues" evidence="1">
    <location>
        <begin position="121"/>
        <end position="130"/>
    </location>
</feature>